<keyword evidence="1" id="KW-0472">Membrane</keyword>
<protein>
    <submittedName>
        <fullName evidence="2">Uncharacterized protein</fullName>
    </submittedName>
</protein>
<organism evidence="2 3">
    <name type="scientific">Corynebacterium occultum</name>
    <dbReference type="NCBI Taxonomy" id="2675219"/>
    <lineage>
        <taxon>Bacteria</taxon>
        <taxon>Bacillati</taxon>
        <taxon>Actinomycetota</taxon>
        <taxon>Actinomycetes</taxon>
        <taxon>Mycobacteriales</taxon>
        <taxon>Corynebacteriaceae</taxon>
        <taxon>Corynebacterium</taxon>
    </lineage>
</organism>
<sequence>MGGRQLTRLSPMSMQQYPRNPIEQRKMAVRKYTRNGVIAVGGGLVGGTALAILAGSSFFLILGLIIAVVGGLMNYRKINRIINHKD</sequence>
<reference evidence="2 3" key="1">
    <citation type="submission" date="2019-11" db="EMBL/GenBank/DDBJ databases">
        <title>Complete genome sequence of Corynebacterium kalinowskii 1959, a novel Corynebacterium species isolated from soil of a small paddock in Vilsendorf, Germany.</title>
        <authorList>
            <person name="Schaffert L."/>
            <person name="Ruwe M."/>
            <person name="Milse J."/>
            <person name="Hanuschka K."/>
            <person name="Ortseifen V."/>
            <person name="Droste J."/>
            <person name="Brandt D."/>
            <person name="Schlueter L."/>
            <person name="Kutter Y."/>
            <person name="Vinke S."/>
            <person name="Viehoefer P."/>
            <person name="Jacob L."/>
            <person name="Luebke N.-C."/>
            <person name="Schulte-Berndt E."/>
            <person name="Hain C."/>
            <person name="Linder M."/>
            <person name="Schmidt P."/>
            <person name="Wollenschlaeger L."/>
            <person name="Luttermann T."/>
            <person name="Thieme E."/>
            <person name="Hassa J."/>
            <person name="Haak M."/>
            <person name="Wittchen M."/>
            <person name="Mentz A."/>
            <person name="Persicke M."/>
            <person name="Busche T."/>
            <person name="Ruckert C."/>
        </authorList>
    </citation>
    <scope>NUCLEOTIDE SEQUENCE [LARGE SCALE GENOMIC DNA]</scope>
    <source>
        <strain evidence="2 3">2039</strain>
    </source>
</reference>
<evidence type="ECO:0000313" key="2">
    <source>
        <dbReference type="EMBL" id="QGU07771.1"/>
    </source>
</evidence>
<keyword evidence="1" id="KW-1133">Transmembrane helix</keyword>
<evidence type="ECO:0000313" key="3">
    <source>
        <dbReference type="Proteomes" id="UP000424462"/>
    </source>
</evidence>
<feature type="transmembrane region" description="Helical" evidence="1">
    <location>
        <begin position="58"/>
        <end position="75"/>
    </location>
</feature>
<keyword evidence="3" id="KW-1185">Reference proteome</keyword>
<name>A0A6B8W5D8_9CORY</name>
<feature type="transmembrane region" description="Helical" evidence="1">
    <location>
        <begin position="32"/>
        <end position="52"/>
    </location>
</feature>
<dbReference type="KEGG" id="cok:COCCU_09235"/>
<keyword evidence="1" id="KW-0812">Transmembrane</keyword>
<dbReference type="EMBL" id="CP046455">
    <property type="protein sequence ID" value="QGU07771.1"/>
    <property type="molecule type" value="Genomic_DNA"/>
</dbReference>
<accession>A0A6B8W5D8</accession>
<dbReference type="AlphaFoldDB" id="A0A6B8W5D8"/>
<proteinExistence type="predicted"/>
<gene>
    <name evidence="2" type="ORF">COCCU_09235</name>
</gene>
<evidence type="ECO:0000256" key="1">
    <source>
        <dbReference type="SAM" id="Phobius"/>
    </source>
</evidence>
<dbReference type="Proteomes" id="UP000424462">
    <property type="component" value="Chromosome"/>
</dbReference>